<evidence type="ECO:0000256" key="1">
    <source>
        <dbReference type="SAM" id="Phobius"/>
    </source>
</evidence>
<dbReference type="EMBL" id="NHTK01005960">
    <property type="protein sequence ID" value="PPQ70253.1"/>
    <property type="molecule type" value="Genomic_DNA"/>
</dbReference>
<dbReference type="Pfam" id="PF20152">
    <property type="entry name" value="DUF6534"/>
    <property type="match status" value="1"/>
</dbReference>
<feature type="transmembrane region" description="Helical" evidence="1">
    <location>
        <begin position="99"/>
        <end position="124"/>
    </location>
</feature>
<dbReference type="AlphaFoldDB" id="A0A409VVJ0"/>
<dbReference type="OrthoDB" id="2743740at2759"/>
<evidence type="ECO:0000313" key="4">
    <source>
        <dbReference type="Proteomes" id="UP000284842"/>
    </source>
</evidence>
<keyword evidence="1" id="KW-1133">Transmembrane helix</keyword>
<dbReference type="PANTHER" id="PTHR40465:SF1">
    <property type="entry name" value="DUF6534 DOMAIN-CONTAINING PROTEIN"/>
    <property type="match status" value="1"/>
</dbReference>
<proteinExistence type="predicted"/>
<evidence type="ECO:0000259" key="2">
    <source>
        <dbReference type="Pfam" id="PF20152"/>
    </source>
</evidence>
<feature type="domain" description="DUF6534" evidence="2">
    <location>
        <begin position="109"/>
        <end position="195"/>
    </location>
</feature>
<dbReference type="InParanoid" id="A0A409VVJ0"/>
<feature type="transmembrane region" description="Helical" evidence="1">
    <location>
        <begin position="20"/>
        <end position="41"/>
    </location>
</feature>
<name>A0A409VVJ0_9AGAR</name>
<dbReference type="InterPro" id="IPR045339">
    <property type="entry name" value="DUF6534"/>
</dbReference>
<dbReference type="STRING" id="181874.A0A409VVJ0"/>
<protein>
    <recommendedName>
        <fullName evidence="2">DUF6534 domain-containing protein</fullName>
    </recommendedName>
</protein>
<keyword evidence="1" id="KW-0472">Membrane</keyword>
<feature type="transmembrane region" description="Helical" evidence="1">
    <location>
        <begin position="53"/>
        <end position="79"/>
    </location>
</feature>
<feature type="transmembrane region" description="Helical" evidence="1">
    <location>
        <begin position="136"/>
        <end position="164"/>
    </location>
</feature>
<comment type="caution">
    <text evidence="3">The sequence shown here is derived from an EMBL/GenBank/DDBJ whole genome shotgun (WGS) entry which is preliminary data.</text>
</comment>
<dbReference type="PANTHER" id="PTHR40465">
    <property type="entry name" value="CHROMOSOME 1, WHOLE GENOME SHOTGUN SEQUENCE"/>
    <property type="match status" value="1"/>
</dbReference>
<feature type="transmembrane region" description="Helical" evidence="1">
    <location>
        <begin position="170"/>
        <end position="191"/>
    </location>
</feature>
<accession>A0A409VVJ0</accession>
<gene>
    <name evidence="3" type="ORF">CVT24_013078</name>
</gene>
<dbReference type="Proteomes" id="UP000284842">
    <property type="component" value="Unassembled WGS sequence"/>
</dbReference>
<keyword evidence="1" id="KW-0812">Transmembrane</keyword>
<keyword evidence="4" id="KW-1185">Reference proteome</keyword>
<organism evidence="3 4">
    <name type="scientific">Panaeolus cyanescens</name>
    <dbReference type="NCBI Taxonomy" id="181874"/>
    <lineage>
        <taxon>Eukaryota</taxon>
        <taxon>Fungi</taxon>
        <taxon>Dikarya</taxon>
        <taxon>Basidiomycota</taxon>
        <taxon>Agaricomycotina</taxon>
        <taxon>Agaricomycetes</taxon>
        <taxon>Agaricomycetidae</taxon>
        <taxon>Agaricales</taxon>
        <taxon>Agaricineae</taxon>
        <taxon>Galeropsidaceae</taxon>
        <taxon>Panaeolus</taxon>
    </lineage>
</organism>
<evidence type="ECO:0000313" key="3">
    <source>
        <dbReference type="EMBL" id="PPQ70253.1"/>
    </source>
</evidence>
<sequence length="291" mass="32029">MSGPLPQAHIVITDTYGASLLGAFATAVLYGLTTLQTYFYFVFYPKDSKSNKALIWVIWLLDTVQMILVIMCMYHYLITNYANPAVLPVGHWTLFPPKIFAATPFAIFAVLSDILIAAALCVLLHGSKTGMKRTNAIITTLIIFAINRCLLTSVVAIIEVIVFAVKPHSLWFIGFDFVIGKLYANSLLATLNSRAVIRDKNSTSGGVNSVHVSDNTNLSFRVQSSTRGTDSRSNAFSELPRYGQSYDDGVIPLDLRSASKSKSDHTITVSTNEIVRYDYALDAPKSRLEDA</sequence>
<reference evidence="3 4" key="1">
    <citation type="journal article" date="2018" name="Evol. Lett.">
        <title>Horizontal gene cluster transfer increased hallucinogenic mushroom diversity.</title>
        <authorList>
            <person name="Reynolds H.T."/>
            <person name="Vijayakumar V."/>
            <person name="Gluck-Thaler E."/>
            <person name="Korotkin H.B."/>
            <person name="Matheny P.B."/>
            <person name="Slot J.C."/>
        </authorList>
    </citation>
    <scope>NUCLEOTIDE SEQUENCE [LARGE SCALE GENOMIC DNA]</scope>
    <source>
        <strain evidence="3 4">2629</strain>
    </source>
</reference>